<organism evidence="3 4">
    <name type="scientific">Oculimacula yallundae</name>
    <dbReference type="NCBI Taxonomy" id="86028"/>
    <lineage>
        <taxon>Eukaryota</taxon>
        <taxon>Fungi</taxon>
        <taxon>Dikarya</taxon>
        <taxon>Ascomycota</taxon>
        <taxon>Pezizomycotina</taxon>
        <taxon>Leotiomycetes</taxon>
        <taxon>Helotiales</taxon>
        <taxon>Ploettnerulaceae</taxon>
        <taxon>Oculimacula</taxon>
    </lineage>
</organism>
<dbReference type="Proteomes" id="UP001595075">
    <property type="component" value="Unassembled WGS sequence"/>
</dbReference>
<dbReference type="EMBL" id="JAZHXI010000010">
    <property type="protein sequence ID" value="KAL2066980.1"/>
    <property type="molecule type" value="Genomic_DNA"/>
</dbReference>
<dbReference type="InterPro" id="IPR045518">
    <property type="entry name" value="2EXR"/>
</dbReference>
<protein>
    <recommendedName>
        <fullName evidence="2">2EXR domain-containing protein</fullName>
    </recommendedName>
</protein>
<sequence>MSYQTMDLNRTRKYLKQLKRGFKRTIMMMDPKFRNNKDPDKPALIFEDFKNLPTELRLQVWRFAAYQHKSITTLDLPHHDLTKIVQILPQDQSNYEYTVVPNRFQNALLRTSKESRCSMFKTTTGQESYIFMGSSTIPDQTTHKLIFSIKAGVIPFINHLKTCAASLSADALGGNVPGMFSNITTLAINDKNFYLRRLGATNYHVEFAKIADILSKFTSLTKLWIVQTKYHSNIDLGYKTKFDVGYNDEFAPMPCNDEYKLMRWVRTKAENLRGRPYDKEKWLKPKMGNKGHWPRPELLSQDD</sequence>
<feature type="region of interest" description="Disordered" evidence="1">
    <location>
        <begin position="283"/>
        <end position="303"/>
    </location>
</feature>
<name>A0ABR4CAM5_9HELO</name>
<proteinExistence type="predicted"/>
<reference evidence="3 4" key="1">
    <citation type="journal article" date="2024" name="Commun. Biol.">
        <title>Comparative genomic analysis of thermophilic fungi reveals convergent evolutionary adaptations and gene losses.</title>
        <authorList>
            <person name="Steindorff A.S."/>
            <person name="Aguilar-Pontes M.V."/>
            <person name="Robinson A.J."/>
            <person name="Andreopoulos B."/>
            <person name="LaButti K."/>
            <person name="Kuo A."/>
            <person name="Mondo S."/>
            <person name="Riley R."/>
            <person name="Otillar R."/>
            <person name="Haridas S."/>
            <person name="Lipzen A."/>
            <person name="Grimwood J."/>
            <person name="Schmutz J."/>
            <person name="Clum A."/>
            <person name="Reid I.D."/>
            <person name="Moisan M.C."/>
            <person name="Butler G."/>
            <person name="Nguyen T.T.M."/>
            <person name="Dewar K."/>
            <person name="Conant G."/>
            <person name="Drula E."/>
            <person name="Henrissat B."/>
            <person name="Hansel C."/>
            <person name="Singer S."/>
            <person name="Hutchinson M.I."/>
            <person name="de Vries R.P."/>
            <person name="Natvig D.O."/>
            <person name="Powell A.J."/>
            <person name="Tsang A."/>
            <person name="Grigoriev I.V."/>
        </authorList>
    </citation>
    <scope>NUCLEOTIDE SEQUENCE [LARGE SCALE GENOMIC DNA]</scope>
    <source>
        <strain evidence="3 4">CBS 494.80</strain>
    </source>
</reference>
<comment type="caution">
    <text evidence="3">The sequence shown here is derived from an EMBL/GenBank/DDBJ whole genome shotgun (WGS) entry which is preliminary data.</text>
</comment>
<evidence type="ECO:0000256" key="1">
    <source>
        <dbReference type="SAM" id="MobiDB-lite"/>
    </source>
</evidence>
<feature type="domain" description="2EXR" evidence="2">
    <location>
        <begin position="46"/>
        <end position="119"/>
    </location>
</feature>
<dbReference type="Pfam" id="PF20150">
    <property type="entry name" value="2EXR"/>
    <property type="match status" value="1"/>
</dbReference>
<gene>
    <name evidence="3" type="ORF">VTL71DRAFT_1404</name>
</gene>
<accession>A0ABR4CAM5</accession>
<evidence type="ECO:0000313" key="4">
    <source>
        <dbReference type="Proteomes" id="UP001595075"/>
    </source>
</evidence>
<evidence type="ECO:0000259" key="2">
    <source>
        <dbReference type="Pfam" id="PF20150"/>
    </source>
</evidence>
<keyword evidence="4" id="KW-1185">Reference proteome</keyword>
<evidence type="ECO:0000313" key="3">
    <source>
        <dbReference type="EMBL" id="KAL2066980.1"/>
    </source>
</evidence>